<dbReference type="EMBL" id="ML170214">
    <property type="protein sequence ID" value="TDL17942.1"/>
    <property type="molecule type" value="Genomic_DNA"/>
</dbReference>
<dbReference type="AlphaFoldDB" id="A0A4Y7PSU6"/>
<reference evidence="1 2" key="1">
    <citation type="submission" date="2018-06" db="EMBL/GenBank/DDBJ databases">
        <title>A transcriptomic atlas of mushroom development highlights an independent origin of complex multicellularity.</title>
        <authorList>
            <consortium name="DOE Joint Genome Institute"/>
            <person name="Krizsan K."/>
            <person name="Almasi E."/>
            <person name="Merenyi Z."/>
            <person name="Sahu N."/>
            <person name="Viragh M."/>
            <person name="Koszo T."/>
            <person name="Mondo S."/>
            <person name="Kiss B."/>
            <person name="Balint B."/>
            <person name="Kues U."/>
            <person name="Barry K."/>
            <person name="Hegedus J.C."/>
            <person name="Henrissat B."/>
            <person name="Johnson J."/>
            <person name="Lipzen A."/>
            <person name="Ohm R."/>
            <person name="Nagy I."/>
            <person name="Pangilinan J."/>
            <person name="Yan J."/>
            <person name="Xiong Y."/>
            <person name="Grigoriev I.V."/>
            <person name="Hibbett D.S."/>
            <person name="Nagy L.G."/>
        </authorList>
    </citation>
    <scope>NUCLEOTIDE SEQUENCE [LARGE SCALE GENOMIC DNA]</scope>
    <source>
        <strain evidence="1 2">SZMC22713</strain>
    </source>
</reference>
<gene>
    <name evidence="1" type="ORF">BD410DRAFT_516009</name>
</gene>
<evidence type="ECO:0000313" key="1">
    <source>
        <dbReference type="EMBL" id="TDL17942.1"/>
    </source>
</evidence>
<organism evidence="1 2">
    <name type="scientific">Rickenella mellea</name>
    <dbReference type="NCBI Taxonomy" id="50990"/>
    <lineage>
        <taxon>Eukaryota</taxon>
        <taxon>Fungi</taxon>
        <taxon>Dikarya</taxon>
        <taxon>Basidiomycota</taxon>
        <taxon>Agaricomycotina</taxon>
        <taxon>Agaricomycetes</taxon>
        <taxon>Hymenochaetales</taxon>
        <taxon>Rickenellaceae</taxon>
        <taxon>Rickenella</taxon>
    </lineage>
</organism>
<dbReference type="VEuPathDB" id="FungiDB:BD410DRAFT_516009"/>
<sequence length="204" mass="23051">MCWHLKSECERRKDRETQECHMLVKRVKICVFYRSIYHFHLGPLSMKRVPVVGACRGSAIDDGPTPLLDPTLCSSRNRPPAMMSAMQRQCKRQSSPQPGVYTAGSIVWQAASSPSAQLFRYGGPRVILPHPQMHRHSHGVPGQLHRRKIPRQLWLIMEASETLVAKTWGIGKAVQCGSHPRPVVLFTTSTSTVTRRLQHNKLLS</sequence>
<accession>A0A4Y7PSU6</accession>
<proteinExistence type="predicted"/>
<keyword evidence="2" id="KW-1185">Reference proteome</keyword>
<evidence type="ECO:0000313" key="2">
    <source>
        <dbReference type="Proteomes" id="UP000294933"/>
    </source>
</evidence>
<dbReference type="Proteomes" id="UP000294933">
    <property type="component" value="Unassembled WGS sequence"/>
</dbReference>
<protein>
    <submittedName>
        <fullName evidence="1">Uncharacterized protein</fullName>
    </submittedName>
</protein>
<name>A0A4Y7PSU6_9AGAM</name>